<proteinExistence type="predicted"/>
<dbReference type="RefSeq" id="WP_208576378.1">
    <property type="nucleotide sequence ID" value="NZ_JAGFVQ010000002.1"/>
</dbReference>
<name>A0AAW4JC83_9ACTN</name>
<keyword evidence="1" id="KW-1133">Transmembrane helix</keyword>
<comment type="caution">
    <text evidence="2">The sequence shown here is derived from an EMBL/GenBank/DDBJ whole genome shotgun (WGS) entry which is preliminary data.</text>
</comment>
<dbReference type="AlphaFoldDB" id="A0AAW4JC83"/>
<evidence type="ECO:0000256" key="1">
    <source>
        <dbReference type="SAM" id="Phobius"/>
    </source>
</evidence>
<feature type="transmembrane region" description="Helical" evidence="1">
    <location>
        <begin position="64"/>
        <end position="87"/>
    </location>
</feature>
<feature type="transmembrane region" description="Helical" evidence="1">
    <location>
        <begin position="94"/>
        <end position="112"/>
    </location>
</feature>
<dbReference type="EMBL" id="JAGFVQ010000002">
    <property type="protein sequence ID" value="MBO4138995.1"/>
    <property type="molecule type" value="Genomic_DNA"/>
</dbReference>
<protein>
    <submittedName>
        <fullName evidence="2">Uncharacterized protein</fullName>
    </submittedName>
</protein>
<feature type="transmembrane region" description="Helical" evidence="1">
    <location>
        <begin position="118"/>
        <end position="135"/>
    </location>
</feature>
<dbReference type="Proteomes" id="UP000669887">
    <property type="component" value="Unassembled WGS sequence"/>
</dbReference>
<feature type="transmembrane region" description="Helical" evidence="1">
    <location>
        <begin position="20"/>
        <end position="44"/>
    </location>
</feature>
<keyword evidence="1" id="KW-0812">Transmembrane</keyword>
<gene>
    <name evidence="2" type="ORF">J5U46_02345</name>
</gene>
<reference evidence="2" key="1">
    <citation type="submission" date="2021-03" db="EMBL/GenBank/DDBJ databases">
        <title>X isolated from Micromonospora tulbaghiae.</title>
        <authorList>
            <person name="Stennett H.L."/>
        </authorList>
    </citation>
    <scope>NUCLEOTIDE SEQUENCE</scope>
    <source>
        <strain evidence="2">28M1-20</strain>
    </source>
</reference>
<keyword evidence="1" id="KW-0472">Membrane</keyword>
<evidence type="ECO:0000313" key="3">
    <source>
        <dbReference type="Proteomes" id="UP000669887"/>
    </source>
</evidence>
<sequence>MNVDVPRRRPIQAVAALPALPWLSIHLLLYLGIAIAVPVLWQLTPAGGLVEVSGRALTEVSSVIVSRGGLIVSALAAGSLGLLRLLADARWYRFRLAAVLLVAVPFPLLAFGVAGAKVTMPVAVTHLLVVLLIVQPRRSHGMADRAPAR</sequence>
<evidence type="ECO:0000313" key="2">
    <source>
        <dbReference type="EMBL" id="MBO4138995.1"/>
    </source>
</evidence>
<organism evidence="2 3">
    <name type="scientific">Micromonospora tulbaghiae</name>
    <dbReference type="NCBI Taxonomy" id="479978"/>
    <lineage>
        <taxon>Bacteria</taxon>
        <taxon>Bacillati</taxon>
        <taxon>Actinomycetota</taxon>
        <taxon>Actinomycetes</taxon>
        <taxon>Micromonosporales</taxon>
        <taxon>Micromonosporaceae</taxon>
        <taxon>Micromonospora</taxon>
    </lineage>
</organism>
<accession>A0AAW4JC83</accession>